<dbReference type="InterPro" id="IPR036388">
    <property type="entry name" value="WH-like_DNA-bd_sf"/>
</dbReference>
<evidence type="ECO:0000259" key="5">
    <source>
        <dbReference type="PROSITE" id="PS50931"/>
    </source>
</evidence>
<dbReference type="Gene3D" id="1.10.10.10">
    <property type="entry name" value="Winged helix-like DNA-binding domain superfamily/Winged helix DNA-binding domain"/>
    <property type="match status" value="1"/>
</dbReference>
<dbReference type="InterPro" id="IPR005119">
    <property type="entry name" value="LysR_subst-bd"/>
</dbReference>
<sequence>MFDWDDLRVFLAAARAGSLATAAQRLGVDAATVGRRVARLETALKSTLLVRSAAGLHLTATGAQLLERALDAESAMEAAGRVTQPDLIAGAVRISASEGFGGAVLAPALSGLLAAHPGLNVELAASSGFLSPSRREVDMAITLSPADSPRLIVEPLTTYQLALYAAPEYLKRHGAPDTIDDLNRVDMVGYVDDLIYAPELHYLDEIRPHLRPRLASSSIRAQRDMVAAGGGIGVLPCFLAEGLTRVLADAVLIERRFWLSTHREVHGTARLKTVRRWIKALCQDQVSRLAPLPATTPRRAEG</sequence>
<reference evidence="6 7" key="2">
    <citation type="submission" date="2017-06" db="EMBL/GenBank/DDBJ databases">
        <authorList>
            <person name="Kim H.J."/>
            <person name="Triplett B.A."/>
        </authorList>
    </citation>
    <scope>NUCLEOTIDE SEQUENCE [LARGE SCALE GENOMIC DNA]</scope>
    <source>
        <strain evidence="6 7">BZC3</strain>
    </source>
</reference>
<dbReference type="GO" id="GO:0043565">
    <property type="term" value="F:sequence-specific DNA binding"/>
    <property type="evidence" value="ECO:0007669"/>
    <property type="project" value="TreeGrafter"/>
</dbReference>
<dbReference type="AlphaFoldDB" id="A0A1Z3LV40"/>
<evidence type="ECO:0000313" key="7">
    <source>
        <dbReference type="Proteomes" id="UP000197024"/>
    </source>
</evidence>
<dbReference type="SUPFAM" id="SSF46785">
    <property type="entry name" value="Winged helix' DNA-binding domain"/>
    <property type="match status" value="1"/>
</dbReference>
<dbReference type="Pfam" id="PF03466">
    <property type="entry name" value="LysR_substrate"/>
    <property type="match status" value="1"/>
</dbReference>
<dbReference type="PROSITE" id="PS50931">
    <property type="entry name" value="HTH_LYSR"/>
    <property type="match status" value="1"/>
</dbReference>
<dbReference type="GO" id="GO:0003700">
    <property type="term" value="F:DNA-binding transcription factor activity"/>
    <property type="evidence" value="ECO:0007669"/>
    <property type="project" value="InterPro"/>
</dbReference>
<dbReference type="GO" id="GO:0006351">
    <property type="term" value="P:DNA-templated transcription"/>
    <property type="evidence" value="ECO:0007669"/>
    <property type="project" value="TreeGrafter"/>
</dbReference>
<dbReference type="Pfam" id="PF00126">
    <property type="entry name" value="HTH_1"/>
    <property type="match status" value="1"/>
</dbReference>
<dbReference type="InterPro" id="IPR036390">
    <property type="entry name" value="WH_DNA-bd_sf"/>
</dbReference>
<dbReference type="InterPro" id="IPR000847">
    <property type="entry name" value="LysR_HTH_N"/>
</dbReference>
<dbReference type="InterPro" id="IPR058163">
    <property type="entry name" value="LysR-type_TF_proteobact-type"/>
</dbReference>
<evidence type="ECO:0000256" key="4">
    <source>
        <dbReference type="ARBA" id="ARBA00023163"/>
    </source>
</evidence>
<accession>A0A1Z3LV40</accession>
<keyword evidence="3" id="KW-0238">DNA-binding</keyword>
<dbReference type="EMBL" id="CP021995">
    <property type="protein sequence ID" value="ASD25877.1"/>
    <property type="molecule type" value="Genomic_DNA"/>
</dbReference>
<dbReference type="Gene3D" id="3.40.190.290">
    <property type="match status" value="1"/>
</dbReference>
<protein>
    <submittedName>
        <fullName evidence="6">LysR family transcriptional regulator</fullName>
    </submittedName>
</protein>
<evidence type="ECO:0000256" key="1">
    <source>
        <dbReference type="ARBA" id="ARBA00009437"/>
    </source>
</evidence>
<dbReference type="PANTHER" id="PTHR30537:SF3">
    <property type="entry name" value="TRANSCRIPTIONAL REGULATORY PROTEIN"/>
    <property type="match status" value="1"/>
</dbReference>
<gene>
    <name evidence="6" type="ORF">CD943_02600</name>
</gene>
<dbReference type="SUPFAM" id="SSF53850">
    <property type="entry name" value="Periplasmic binding protein-like II"/>
    <property type="match status" value="1"/>
</dbReference>
<proteinExistence type="inferred from homology"/>
<reference evidence="6 7" key="1">
    <citation type="submission" date="2017-06" db="EMBL/GenBank/DDBJ databases">
        <title>Biodegradation of gentamicin by bacterial consortia AMQD4 in synthetic medium and raw gentamicin sewage.</title>
        <authorList>
            <person name="Chang H."/>
            <person name="Feng Y."/>
            <person name="Li Z."/>
            <person name="Xue J."/>
            <person name="Cheng D."/>
        </authorList>
    </citation>
    <scope>NUCLEOTIDE SEQUENCE [LARGE SCALE GENOMIC DNA]</scope>
    <source>
        <strain evidence="6 7">BZC3</strain>
    </source>
</reference>
<evidence type="ECO:0000313" key="6">
    <source>
        <dbReference type="EMBL" id="ASD25877.1"/>
    </source>
</evidence>
<dbReference type="Proteomes" id="UP000197024">
    <property type="component" value="Chromosome"/>
</dbReference>
<keyword evidence="2" id="KW-0805">Transcription regulation</keyword>
<evidence type="ECO:0000256" key="2">
    <source>
        <dbReference type="ARBA" id="ARBA00023015"/>
    </source>
</evidence>
<dbReference type="RefSeq" id="WP_088410004.1">
    <property type="nucleotide sequence ID" value="NZ_CP021995.1"/>
</dbReference>
<name>A0A1Z3LV40_BREDI</name>
<feature type="domain" description="HTH lysR-type" evidence="5">
    <location>
        <begin position="2"/>
        <end position="59"/>
    </location>
</feature>
<evidence type="ECO:0000256" key="3">
    <source>
        <dbReference type="ARBA" id="ARBA00023125"/>
    </source>
</evidence>
<comment type="similarity">
    <text evidence="1">Belongs to the LysR transcriptional regulatory family.</text>
</comment>
<dbReference type="STRING" id="293.GCA_000988015_01840"/>
<keyword evidence="4" id="KW-0804">Transcription</keyword>
<dbReference type="PANTHER" id="PTHR30537">
    <property type="entry name" value="HTH-TYPE TRANSCRIPTIONAL REGULATOR"/>
    <property type="match status" value="1"/>
</dbReference>
<organism evidence="6 7">
    <name type="scientific">Brevundimonas diminuta</name>
    <name type="common">Pseudomonas diminuta</name>
    <dbReference type="NCBI Taxonomy" id="293"/>
    <lineage>
        <taxon>Bacteria</taxon>
        <taxon>Pseudomonadati</taxon>
        <taxon>Pseudomonadota</taxon>
        <taxon>Alphaproteobacteria</taxon>
        <taxon>Caulobacterales</taxon>
        <taxon>Caulobacteraceae</taxon>
        <taxon>Brevundimonas</taxon>
    </lineage>
</organism>